<gene>
    <name evidence="2" type="ORF">Q8A70_10460</name>
</gene>
<dbReference type="RefSeq" id="WP_379955538.1">
    <property type="nucleotide sequence ID" value="NZ_JAUYVI010000003.1"/>
</dbReference>
<evidence type="ECO:0000256" key="1">
    <source>
        <dbReference type="SAM" id="MobiDB-lite"/>
    </source>
</evidence>
<accession>A0ABU0YK51</accession>
<name>A0ABU0YK51_9PROT</name>
<dbReference type="Proteomes" id="UP001230156">
    <property type="component" value="Unassembled WGS sequence"/>
</dbReference>
<evidence type="ECO:0000313" key="3">
    <source>
        <dbReference type="Proteomes" id="UP001230156"/>
    </source>
</evidence>
<proteinExistence type="predicted"/>
<protein>
    <submittedName>
        <fullName evidence="2">Uncharacterized protein</fullName>
    </submittedName>
</protein>
<sequence>MIFGRTAFNPHQAPDKPHRAEEFDRLADEWAATAKDFLLSDDDPSILEALATKQHGPR</sequence>
<evidence type="ECO:0000313" key="2">
    <source>
        <dbReference type="EMBL" id="MDQ7248091.1"/>
    </source>
</evidence>
<reference evidence="3" key="1">
    <citation type="submission" date="2023-08" db="EMBL/GenBank/DDBJ databases">
        <title>Rhodospirillaceae gen. nov., a novel taxon isolated from the Yangtze River Yuezi River estuary sludge.</title>
        <authorList>
            <person name="Ruan L."/>
        </authorList>
    </citation>
    <scope>NUCLEOTIDE SEQUENCE [LARGE SCALE GENOMIC DNA]</scope>
    <source>
        <strain evidence="3">R-7</strain>
    </source>
</reference>
<dbReference type="EMBL" id="JAUYVI010000003">
    <property type="protein sequence ID" value="MDQ7248091.1"/>
    <property type="molecule type" value="Genomic_DNA"/>
</dbReference>
<comment type="caution">
    <text evidence="2">The sequence shown here is derived from an EMBL/GenBank/DDBJ whole genome shotgun (WGS) entry which is preliminary data.</text>
</comment>
<feature type="region of interest" description="Disordered" evidence="1">
    <location>
        <begin position="1"/>
        <end position="20"/>
    </location>
</feature>
<organism evidence="2 3">
    <name type="scientific">Dongia sedimenti</name>
    <dbReference type="NCBI Taxonomy" id="3064282"/>
    <lineage>
        <taxon>Bacteria</taxon>
        <taxon>Pseudomonadati</taxon>
        <taxon>Pseudomonadota</taxon>
        <taxon>Alphaproteobacteria</taxon>
        <taxon>Rhodospirillales</taxon>
        <taxon>Dongiaceae</taxon>
        <taxon>Dongia</taxon>
    </lineage>
</organism>
<keyword evidence="3" id="KW-1185">Reference proteome</keyword>